<feature type="transmembrane region" description="Helical" evidence="8">
    <location>
        <begin position="60"/>
        <end position="83"/>
    </location>
</feature>
<proteinExistence type="inferred from homology"/>
<keyword evidence="6 8" id="KW-1133">Transmembrane helix</keyword>
<dbReference type="CDD" id="cd06261">
    <property type="entry name" value="TM_PBP2"/>
    <property type="match status" value="1"/>
</dbReference>
<dbReference type="PANTHER" id="PTHR30614:SF0">
    <property type="entry name" value="L-CYSTINE TRANSPORT SYSTEM PERMEASE PROTEIN TCYL"/>
    <property type="match status" value="1"/>
</dbReference>
<comment type="caution">
    <text evidence="10">The sequence shown here is derived from an EMBL/GenBank/DDBJ whole genome shotgun (WGS) entry which is preliminary data.</text>
</comment>
<comment type="similarity">
    <text evidence="8">Belongs to the binding-protein-dependent transport system permease family.</text>
</comment>
<feature type="domain" description="ABC transmembrane type-1" evidence="9">
    <location>
        <begin position="24"/>
        <end position="220"/>
    </location>
</feature>
<evidence type="ECO:0000256" key="8">
    <source>
        <dbReference type="RuleBase" id="RU363032"/>
    </source>
</evidence>
<evidence type="ECO:0000256" key="5">
    <source>
        <dbReference type="ARBA" id="ARBA00022970"/>
    </source>
</evidence>
<dbReference type="InterPro" id="IPR043429">
    <property type="entry name" value="ArtM/GltK/GlnP/TcyL/YhdX-like"/>
</dbReference>
<dbReference type="OrthoDB" id="92598at2"/>
<dbReference type="NCBIfam" id="TIGR01726">
    <property type="entry name" value="HEQRo_perm_3TM"/>
    <property type="match status" value="1"/>
</dbReference>
<keyword evidence="4 8" id="KW-0812">Transmembrane</keyword>
<evidence type="ECO:0000256" key="7">
    <source>
        <dbReference type="ARBA" id="ARBA00023136"/>
    </source>
</evidence>
<dbReference type="PROSITE" id="PS50928">
    <property type="entry name" value="ABC_TM1"/>
    <property type="match status" value="1"/>
</dbReference>
<dbReference type="PANTHER" id="PTHR30614">
    <property type="entry name" value="MEMBRANE COMPONENT OF AMINO ACID ABC TRANSPORTER"/>
    <property type="match status" value="1"/>
</dbReference>
<dbReference type="RefSeq" id="WP_034529039.1">
    <property type="nucleotide sequence ID" value="NZ_JGZP01000014.1"/>
</dbReference>
<dbReference type="GO" id="GO:0022857">
    <property type="term" value="F:transmembrane transporter activity"/>
    <property type="evidence" value="ECO:0007669"/>
    <property type="project" value="InterPro"/>
</dbReference>
<dbReference type="EMBL" id="JGZP01000014">
    <property type="protein sequence ID" value="KFI97041.1"/>
    <property type="molecule type" value="Genomic_DNA"/>
</dbReference>
<sequence>MGGEVQLFSFDRLENVFPKVLGALPVTLLIVVTALAIGGLLGLFIAFVRVHHIPVLDQLAVVYISFVRSTPEIVQLFIVYYGVPLIAQALTGVDLSAVEALYFVLIAFGINQSAYLAELFRGGFEAVPAGQYEAGDAVGLTRFQTFRRVIVPQAVQLIIPGLGITIIALFRNTSIAATLGVADMMGKAGLIGAATYHYLEPYVAATVIFLVISIALELLFRQLNKRVVFGRRQTA</sequence>
<keyword evidence="2 8" id="KW-0813">Transport</keyword>
<dbReference type="GO" id="GO:0043190">
    <property type="term" value="C:ATP-binding cassette (ABC) transporter complex"/>
    <property type="evidence" value="ECO:0007669"/>
    <property type="project" value="InterPro"/>
</dbReference>
<dbReference type="STRING" id="762211.BSTEL_1952"/>
<dbReference type="AlphaFoldDB" id="A0A087DNE1"/>
<reference evidence="10 11" key="1">
    <citation type="submission" date="2014-03" db="EMBL/GenBank/DDBJ databases">
        <title>Genomics of Bifidobacteria.</title>
        <authorList>
            <person name="Ventura M."/>
            <person name="Milani C."/>
            <person name="Lugli G.A."/>
        </authorList>
    </citation>
    <scope>NUCLEOTIDE SEQUENCE [LARGE SCALE GENOMIC DNA]</scope>
    <source>
        <strain evidence="10 11">DSM 23968</strain>
    </source>
</reference>
<feature type="transmembrane region" description="Helical" evidence="8">
    <location>
        <begin position="157"/>
        <end position="182"/>
    </location>
</feature>
<keyword evidence="11" id="KW-1185">Reference proteome</keyword>
<dbReference type="InterPro" id="IPR010065">
    <property type="entry name" value="AA_ABC_transptr_permease_3TM"/>
</dbReference>
<dbReference type="Pfam" id="PF00528">
    <property type="entry name" value="BPD_transp_1"/>
    <property type="match status" value="1"/>
</dbReference>
<gene>
    <name evidence="10" type="ORF">BSTEL_1952</name>
</gene>
<evidence type="ECO:0000313" key="10">
    <source>
        <dbReference type="EMBL" id="KFI97041.1"/>
    </source>
</evidence>
<evidence type="ECO:0000256" key="2">
    <source>
        <dbReference type="ARBA" id="ARBA00022448"/>
    </source>
</evidence>
<evidence type="ECO:0000256" key="4">
    <source>
        <dbReference type="ARBA" id="ARBA00022692"/>
    </source>
</evidence>
<evidence type="ECO:0000313" key="11">
    <source>
        <dbReference type="Proteomes" id="UP000029004"/>
    </source>
</evidence>
<dbReference type="Proteomes" id="UP000029004">
    <property type="component" value="Unassembled WGS sequence"/>
</dbReference>
<name>A0A087DNE1_9BIFI</name>
<keyword evidence="3" id="KW-1003">Cell membrane</keyword>
<organism evidence="10 11">
    <name type="scientific">Bifidobacterium stellenboschense</name>
    <dbReference type="NCBI Taxonomy" id="762211"/>
    <lineage>
        <taxon>Bacteria</taxon>
        <taxon>Bacillati</taxon>
        <taxon>Actinomycetota</taxon>
        <taxon>Actinomycetes</taxon>
        <taxon>Bifidobacteriales</taxon>
        <taxon>Bifidobacteriaceae</taxon>
        <taxon>Bifidobacterium</taxon>
    </lineage>
</organism>
<dbReference type="SUPFAM" id="SSF161098">
    <property type="entry name" value="MetI-like"/>
    <property type="match status" value="1"/>
</dbReference>
<keyword evidence="5" id="KW-0029">Amino-acid transport</keyword>
<accession>A0A087DNE1</accession>
<evidence type="ECO:0000259" key="9">
    <source>
        <dbReference type="PROSITE" id="PS50928"/>
    </source>
</evidence>
<evidence type="ECO:0000256" key="1">
    <source>
        <dbReference type="ARBA" id="ARBA00004651"/>
    </source>
</evidence>
<dbReference type="Gene3D" id="1.10.3720.10">
    <property type="entry name" value="MetI-like"/>
    <property type="match status" value="1"/>
</dbReference>
<dbReference type="GO" id="GO:0006865">
    <property type="term" value="P:amino acid transport"/>
    <property type="evidence" value="ECO:0007669"/>
    <property type="project" value="UniProtKB-KW"/>
</dbReference>
<protein>
    <submittedName>
        <fullName evidence="10">His/Glu/Gln/Arg/opine family amino ABC transporter, permease, 3-TM region</fullName>
    </submittedName>
</protein>
<feature type="transmembrane region" description="Helical" evidence="8">
    <location>
        <begin position="89"/>
        <end position="111"/>
    </location>
</feature>
<evidence type="ECO:0000256" key="3">
    <source>
        <dbReference type="ARBA" id="ARBA00022475"/>
    </source>
</evidence>
<feature type="transmembrane region" description="Helical" evidence="8">
    <location>
        <begin position="20"/>
        <end position="48"/>
    </location>
</feature>
<evidence type="ECO:0000256" key="6">
    <source>
        <dbReference type="ARBA" id="ARBA00022989"/>
    </source>
</evidence>
<dbReference type="InterPro" id="IPR035906">
    <property type="entry name" value="MetI-like_sf"/>
</dbReference>
<keyword evidence="7 8" id="KW-0472">Membrane</keyword>
<dbReference type="eggNOG" id="COG0765">
    <property type="taxonomic scope" value="Bacteria"/>
</dbReference>
<feature type="transmembrane region" description="Helical" evidence="8">
    <location>
        <begin position="202"/>
        <end position="220"/>
    </location>
</feature>
<comment type="subcellular location">
    <subcellularLocation>
        <location evidence="1 8">Cell membrane</location>
        <topology evidence="1 8">Multi-pass membrane protein</topology>
    </subcellularLocation>
</comment>
<dbReference type="InterPro" id="IPR000515">
    <property type="entry name" value="MetI-like"/>
</dbReference>